<accession>S9X3Y0</accession>
<dbReference type="VEuPathDB" id="TriTrypDB:ADEAN_000546900"/>
<keyword evidence="3" id="KW-1185">Reference proteome</keyword>
<sequence length="103" mass="11718">MAVVKRPLWGLFLPATYTSRVHAASFYAPFLMFCIASISILVKQSYYRANLADEETKTYDRIDRRAYVALPNGKMALVYPIIDTQSTFSRTVISFLDAINPFP</sequence>
<evidence type="ECO:0000313" key="2">
    <source>
        <dbReference type="EMBL" id="CAD2217983.1"/>
    </source>
</evidence>
<dbReference type="Proteomes" id="UP000515908">
    <property type="component" value="Chromosome 10"/>
</dbReference>
<name>S9X3Y0_9TRYP</name>
<feature type="transmembrane region" description="Helical" evidence="1">
    <location>
        <begin position="20"/>
        <end position="42"/>
    </location>
</feature>
<reference evidence="2 3" key="1">
    <citation type="submission" date="2020-08" db="EMBL/GenBank/DDBJ databases">
        <authorList>
            <person name="Newling K."/>
            <person name="Davey J."/>
            <person name="Forrester S."/>
        </authorList>
    </citation>
    <scope>NUCLEOTIDE SEQUENCE [LARGE SCALE GENOMIC DNA]</scope>
    <source>
        <strain evidence="3">Crithidia deanei Carvalho (ATCC PRA-265)</strain>
    </source>
</reference>
<keyword evidence="1" id="KW-1133">Transmembrane helix</keyword>
<organism evidence="2 3">
    <name type="scientific">Angomonas deanei</name>
    <dbReference type="NCBI Taxonomy" id="59799"/>
    <lineage>
        <taxon>Eukaryota</taxon>
        <taxon>Discoba</taxon>
        <taxon>Euglenozoa</taxon>
        <taxon>Kinetoplastea</taxon>
        <taxon>Metakinetoplastina</taxon>
        <taxon>Trypanosomatida</taxon>
        <taxon>Trypanosomatidae</taxon>
        <taxon>Strigomonadinae</taxon>
        <taxon>Angomonas</taxon>
    </lineage>
</organism>
<protein>
    <submittedName>
        <fullName evidence="2">Uncharacterized protein</fullName>
    </submittedName>
</protein>
<keyword evidence="1" id="KW-0472">Membrane</keyword>
<evidence type="ECO:0000313" key="3">
    <source>
        <dbReference type="Proteomes" id="UP000515908"/>
    </source>
</evidence>
<keyword evidence="1" id="KW-0812">Transmembrane</keyword>
<dbReference type="AlphaFoldDB" id="S9X3Y0"/>
<dbReference type="EMBL" id="LR877154">
    <property type="protein sequence ID" value="CAD2217983.1"/>
    <property type="molecule type" value="Genomic_DNA"/>
</dbReference>
<proteinExistence type="predicted"/>
<dbReference type="OrthoDB" id="268860at2759"/>
<gene>
    <name evidence="2" type="ORF">ADEAN_000546900</name>
</gene>
<evidence type="ECO:0000256" key="1">
    <source>
        <dbReference type="SAM" id="Phobius"/>
    </source>
</evidence>